<organism evidence="2 4">
    <name type="scientific">Legionella steigerwaltii</name>
    <dbReference type="NCBI Taxonomy" id="460"/>
    <lineage>
        <taxon>Bacteria</taxon>
        <taxon>Pseudomonadati</taxon>
        <taxon>Pseudomonadota</taxon>
        <taxon>Gammaproteobacteria</taxon>
        <taxon>Legionellales</taxon>
        <taxon>Legionellaceae</taxon>
        <taxon>Legionella</taxon>
    </lineage>
</organism>
<dbReference type="EMBL" id="UGOY01000001">
    <property type="protein sequence ID" value="STY23192.1"/>
    <property type="molecule type" value="Genomic_DNA"/>
</dbReference>
<keyword evidence="2" id="KW-0489">Methyltransferase</keyword>
<evidence type="ECO:0000313" key="1">
    <source>
        <dbReference type="EMBL" id="KTD81119.1"/>
    </source>
</evidence>
<sequence>MSMYDNNEFFKTYFANASEKSILIDLISTRFSPSTSEVNILDLGCHDGKLIIRIIDAYASKMPAKVSITGVEPSADALLEYSKNQFSIPVQTNTFVGTAESYFLKNPRNDYFNWVIASQCLYWSLDLPYIVKKITDAGESGLIVLRGRLEIYEIQSRFKDYIGNHNEQFYTADDIESALRDLNIPFEKEVKTTSILMPSQGSMEMKWLIAFFLQWDKKNINSDILQEVESWILEKNAEKMTHEVCFFWLGKAILNGSKHVKEQ</sequence>
<reference evidence="1 3" key="1">
    <citation type="submission" date="2015-11" db="EMBL/GenBank/DDBJ databases">
        <title>Genomic analysis of 38 Legionella species identifies large and diverse effector repertoires.</title>
        <authorList>
            <person name="Burstein D."/>
            <person name="Amaro F."/>
            <person name="Zusman T."/>
            <person name="Lifshitz Z."/>
            <person name="Cohen O."/>
            <person name="Gilbert J.A."/>
            <person name="Pupko T."/>
            <person name="Shuman H.A."/>
            <person name="Segal G."/>
        </authorList>
    </citation>
    <scope>NUCLEOTIDE SEQUENCE [LARGE SCALE GENOMIC DNA]</scope>
    <source>
        <strain evidence="1 3">SC-18-C9</strain>
    </source>
</reference>
<dbReference type="OrthoDB" id="5650661at2"/>
<dbReference type="STRING" id="460.Lstg_0346"/>
<name>A0A378LB98_9GAMM</name>
<dbReference type="Gene3D" id="3.40.50.150">
    <property type="entry name" value="Vaccinia Virus protein VP39"/>
    <property type="match status" value="1"/>
</dbReference>
<accession>A0A378LB98</accession>
<dbReference type="InterPro" id="IPR029063">
    <property type="entry name" value="SAM-dependent_MTases_sf"/>
</dbReference>
<dbReference type="RefSeq" id="WP_058475931.1">
    <property type="nucleotide sequence ID" value="NZ_CAAAIO010000003.1"/>
</dbReference>
<reference evidence="2 4" key="2">
    <citation type="submission" date="2018-06" db="EMBL/GenBank/DDBJ databases">
        <authorList>
            <consortium name="Pathogen Informatics"/>
            <person name="Doyle S."/>
        </authorList>
    </citation>
    <scope>NUCLEOTIDE SEQUENCE [LARGE SCALE GENOMIC DNA]</scope>
    <source>
        <strain evidence="2 4">NCTC11991</strain>
    </source>
</reference>
<dbReference type="Proteomes" id="UP000054820">
    <property type="component" value="Unassembled WGS sequence"/>
</dbReference>
<dbReference type="SUPFAM" id="SSF53335">
    <property type="entry name" value="S-adenosyl-L-methionine-dependent methyltransferases"/>
    <property type="match status" value="1"/>
</dbReference>
<keyword evidence="2" id="KW-0808">Transferase</keyword>
<dbReference type="AlphaFoldDB" id="A0A378LB98"/>
<evidence type="ECO:0000313" key="4">
    <source>
        <dbReference type="Proteomes" id="UP000255110"/>
    </source>
</evidence>
<protein>
    <submittedName>
        <fullName evidence="2">Methyltransferases</fullName>
    </submittedName>
</protein>
<dbReference type="EMBL" id="LNYZ01000001">
    <property type="protein sequence ID" value="KTD81119.1"/>
    <property type="molecule type" value="Genomic_DNA"/>
</dbReference>
<dbReference type="GO" id="GO:0032259">
    <property type="term" value="P:methylation"/>
    <property type="evidence" value="ECO:0007669"/>
    <property type="project" value="UniProtKB-KW"/>
</dbReference>
<keyword evidence="3" id="KW-1185">Reference proteome</keyword>
<dbReference type="GO" id="GO:0008168">
    <property type="term" value="F:methyltransferase activity"/>
    <property type="evidence" value="ECO:0007669"/>
    <property type="project" value="UniProtKB-KW"/>
</dbReference>
<evidence type="ECO:0000313" key="2">
    <source>
        <dbReference type="EMBL" id="STY23192.1"/>
    </source>
</evidence>
<proteinExistence type="predicted"/>
<evidence type="ECO:0000313" key="3">
    <source>
        <dbReference type="Proteomes" id="UP000054820"/>
    </source>
</evidence>
<gene>
    <name evidence="1" type="ORF">Lstg_0346</name>
    <name evidence="2" type="ORF">NCTC11991_01796</name>
</gene>
<dbReference type="Proteomes" id="UP000255110">
    <property type="component" value="Unassembled WGS sequence"/>
</dbReference>